<accession>A0A0V1HPF6</accession>
<evidence type="ECO:0000313" key="2">
    <source>
        <dbReference type="Proteomes" id="UP000055024"/>
    </source>
</evidence>
<dbReference type="AlphaFoldDB" id="A0A0V1HPF6"/>
<gene>
    <name evidence="1" type="ORF">T11_16924</name>
</gene>
<keyword evidence="2" id="KW-1185">Reference proteome</keyword>
<organism evidence="1 2">
    <name type="scientific">Trichinella zimbabwensis</name>
    <dbReference type="NCBI Taxonomy" id="268475"/>
    <lineage>
        <taxon>Eukaryota</taxon>
        <taxon>Metazoa</taxon>
        <taxon>Ecdysozoa</taxon>
        <taxon>Nematoda</taxon>
        <taxon>Enoplea</taxon>
        <taxon>Dorylaimia</taxon>
        <taxon>Trichinellida</taxon>
        <taxon>Trichinellidae</taxon>
        <taxon>Trichinella</taxon>
    </lineage>
</organism>
<evidence type="ECO:0000313" key="1">
    <source>
        <dbReference type="EMBL" id="KRZ11493.1"/>
    </source>
</evidence>
<comment type="caution">
    <text evidence="1">The sequence shown here is derived from an EMBL/GenBank/DDBJ whole genome shotgun (WGS) entry which is preliminary data.</text>
</comment>
<dbReference type="EMBL" id="JYDP01000049">
    <property type="protein sequence ID" value="KRZ11493.1"/>
    <property type="molecule type" value="Genomic_DNA"/>
</dbReference>
<protein>
    <submittedName>
        <fullName evidence="1">Uncharacterized protein</fullName>
    </submittedName>
</protein>
<name>A0A0V1HPF6_9BILA</name>
<sequence length="85" mass="8826">MLGKSDFGDKFLALPLIPEALNKLGQSKGCCHFGKYASFSLTDGFPLVAMCTKADKGRGPSDPASLSPTSTFSDGGKFCFGGTVV</sequence>
<proteinExistence type="predicted"/>
<reference evidence="1 2" key="1">
    <citation type="submission" date="2015-01" db="EMBL/GenBank/DDBJ databases">
        <title>Evolution of Trichinella species and genotypes.</title>
        <authorList>
            <person name="Korhonen P.K."/>
            <person name="Edoardo P."/>
            <person name="Giuseppe L.R."/>
            <person name="Gasser R.B."/>
        </authorList>
    </citation>
    <scope>NUCLEOTIDE SEQUENCE [LARGE SCALE GENOMIC DNA]</scope>
    <source>
        <strain evidence="1">ISS1029</strain>
    </source>
</reference>
<dbReference type="Proteomes" id="UP000055024">
    <property type="component" value="Unassembled WGS sequence"/>
</dbReference>
<dbReference type="OrthoDB" id="10556771at2759"/>